<feature type="transmembrane region" description="Helical" evidence="5">
    <location>
        <begin position="74"/>
        <end position="96"/>
    </location>
</feature>
<dbReference type="EMBL" id="LZMF01000004">
    <property type="protein sequence ID" value="OBK91424.1"/>
    <property type="molecule type" value="Genomic_DNA"/>
</dbReference>
<evidence type="ECO:0000256" key="5">
    <source>
        <dbReference type="SAM" id="Phobius"/>
    </source>
</evidence>
<feature type="transmembrane region" description="Helical" evidence="5">
    <location>
        <begin position="164"/>
        <end position="192"/>
    </location>
</feature>
<evidence type="ECO:0000256" key="3">
    <source>
        <dbReference type="ARBA" id="ARBA00022989"/>
    </source>
</evidence>
<dbReference type="AlphaFoldDB" id="A0A1A3U9B2"/>
<keyword evidence="3 5" id="KW-1133">Transmembrane helix</keyword>
<evidence type="ECO:0000256" key="1">
    <source>
        <dbReference type="ARBA" id="ARBA00004127"/>
    </source>
</evidence>
<reference evidence="7" key="1">
    <citation type="submission" date="2016-06" db="EMBL/GenBank/DDBJ databases">
        <authorList>
            <person name="Sutton G."/>
            <person name="Brinkac L."/>
            <person name="Sanka R."/>
            <person name="Adams M."/>
            <person name="Lau E."/>
            <person name="Garcia-Basteiro A."/>
            <person name="Lopez-Varela E."/>
            <person name="Palencia S."/>
        </authorList>
    </citation>
    <scope>NUCLEOTIDE SEQUENCE [LARGE SCALE GENOMIC DNA]</scope>
    <source>
        <strain evidence="7">1274684.2</strain>
    </source>
</reference>
<feature type="transmembrane region" description="Helical" evidence="5">
    <location>
        <begin position="7"/>
        <end position="26"/>
    </location>
</feature>
<dbReference type="RefSeq" id="WP_065022585.1">
    <property type="nucleotide sequence ID" value="NZ_LZMF01000004.1"/>
</dbReference>
<dbReference type="PANTHER" id="PTHR43847:SF1">
    <property type="entry name" value="BLL3993 PROTEIN"/>
    <property type="match status" value="1"/>
</dbReference>
<keyword evidence="4 5" id="KW-0472">Membrane</keyword>
<protein>
    <recommendedName>
        <fullName evidence="8">Integral membrane protein</fullName>
    </recommendedName>
</protein>
<evidence type="ECO:0000256" key="2">
    <source>
        <dbReference type="ARBA" id="ARBA00022692"/>
    </source>
</evidence>
<dbReference type="Gene3D" id="1.20.120.1630">
    <property type="match status" value="1"/>
</dbReference>
<dbReference type="GO" id="GO:0012505">
    <property type="term" value="C:endomembrane system"/>
    <property type="evidence" value="ECO:0007669"/>
    <property type="project" value="UniProtKB-SubCell"/>
</dbReference>
<gene>
    <name evidence="6" type="ORF">A5648_13720</name>
</gene>
<keyword evidence="2 5" id="KW-0812">Transmembrane</keyword>
<dbReference type="InterPro" id="IPR007318">
    <property type="entry name" value="Phopholipid_MeTrfase"/>
</dbReference>
<sequence length="224" mass="24769">MKTVGKGLLSAALGLIAFGLLLFVPAGTLHYWQAWVFLAVFAVSTWIPSIYLLRTNPAALDRRMRVGPLAETRTLQRVVITVIFICFPAMFVLSALDHRLGWSTVPTPVCLFGDVLVATGLGVAMLVVAQNGYAAANVTVESGQTLVSTGLYGLVRHPMYTGNVFLMVGVPLALDSYWGLVVLPVGLIVLVLRIRDEERLLTEELSGYREYTRRVRYRLVPYLW</sequence>
<name>A0A1A3U9B2_MYCSD</name>
<evidence type="ECO:0000313" key="7">
    <source>
        <dbReference type="Proteomes" id="UP000093759"/>
    </source>
</evidence>
<dbReference type="PANTHER" id="PTHR43847">
    <property type="entry name" value="BLL3993 PROTEIN"/>
    <property type="match status" value="1"/>
</dbReference>
<proteinExistence type="predicted"/>
<evidence type="ECO:0000313" key="6">
    <source>
        <dbReference type="EMBL" id="OBK91424.1"/>
    </source>
</evidence>
<dbReference type="Proteomes" id="UP000093759">
    <property type="component" value="Unassembled WGS sequence"/>
</dbReference>
<accession>A0A1A3U9B2</accession>
<dbReference type="Pfam" id="PF04191">
    <property type="entry name" value="PEMT"/>
    <property type="match status" value="1"/>
</dbReference>
<feature type="transmembrane region" description="Helical" evidence="5">
    <location>
        <begin position="32"/>
        <end position="53"/>
    </location>
</feature>
<evidence type="ECO:0008006" key="8">
    <source>
        <dbReference type="Google" id="ProtNLM"/>
    </source>
</evidence>
<organism evidence="6 7">
    <name type="scientific">Mycolicibacter sinensis (strain JDM601)</name>
    <name type="common">Mycobacterium sinense</name>
    <dbReference type="NCBI Taxonomy" id="875328"/>
    <lineage>
        <taxon>Bacteria</taxon>
        <taxon>Bacillati</taxon>
        <taxon>Actinomycetota</taxon>
        <taxon>Actinomycetes</taxon>
        <taxon>Mycobacteriales</taxon>
        <taxon>Mycobacteriaceae</taxon>
        <taxon>Mycolicibacter</taxon>
    </lineage>
</organism>
<comment type="subcellular location">
    <subcellularLocation>
        <location evidence="1">Endomembrane system</location>
        <topology evidence="1">Multi-pass membrane protein</topology>
    </subcellularLocation>
</comment>
<evidence type="ECO:0000256" key="4">
    <source>
        <dbReference type="ARBA" id="ARBA00023136"/>
    </source>
</evidence>
<comment type="caution">
    <text evidence="6">The sequence shown here is derived from an EMBL/GenBank/DDBJ whole genome shotgun (WGS) entry which is preliminary data.</text>
</comment>
<dbReference type="InterPro" id="IPR052527">
    <property type="entry name" value="Metal_cation-efflux_comp"/>
</dbReference>